<reference evidence="1 2" key="1">
    <citation type="submission" date="2017-08" db="EMBL/GenBank/DDBJ databases">
        <title>Harnessing the power of phylogenomics to disentangle the directionality and signatures of interkingdom host jumping in the parasitic fungal genus Tolypocladium.</title>
        <authorList>
            <person name="Quandt C.A."/>
            <person name="Patterson W."/>
            <person name="Spatafora J.W."/>
        </authorList>
    </citation>
    <scope>NUCLEOTIDE SEQUENCE [LARGE SCALE GENOMIC DNA]</scope>
    <source>
        <strain evidence="1 2">CBS 113982</strain>
    </source>
</reference>
<evidence type="ECO:0000313" key="2">
    <source>
        <dbReference type="Proteomes" id="UP000236621"/>
    </source>
</evidence>
<keyword evidence="2" id="KW-1185">Reference proteome</keyword>
<accession>A0A2K3QC35</accession>
<sequence>MVKDFSAYEDLVKAGIKVSIPGRGRAGQKRKKSVAARELAKAADKPTPTPEVHARAEAEARKHNPARYTIGLRVGIGCGSAILEVAIALGGRFPRDADGSAAIGNAPGKLVDRTRLMATSEAQVVILAVFLDAFKVVRLQLLDGIFDMLHAALDSHLLRGESSMVSRWDEDEVVQALPVPITANGLGVPGNLDTQVLSDAGEEVPCNPEMVAH</sequence>
<dbReference type="Proteomes" id="UP000236621">
    <property type="component" value="Unassembled WGS sequence"/>
</dbReference>
<dbReference type="AlphaFoldDB" id="A0A2K3QC35"/>
<gene>
    <name evidence="1" type="ORF">TCAP_04967</name>
</gene>
<protein>
    <submittedName>
        <fullName evidence="1">Uncharacterized protein</fullName>
    </submittedName>
</protein>
<comment type="caution">
    <text evidence="1">The sequence shown here is derived from an EMBL/GenBank/DDBJ whole genome shotgun (WGS) entry which is preliminary data.</text>
</comment>
<evidence type="ECO:0000313" key="1">
    <source>
        <dbReference type="EMBL" id="PNY25100.1"/>
    </source>
</evidence>
<organism evidence="1 2">
    <name type="scientific">Tolypocladium capitatum</name>
    <dbReference type="NCBI Taxonomy" id="45235"/>
    <lineage>
        <taxon>Eukaryota</taxon>
        <taxon>Fungi</taxon>
        <taxon>Dikarya</taxon>
        <taxon>Ascomycota</taxon>
        <taxon>Pezizomycotina</taxon>
        <taxon>Sordariomycetes</taxon>
        <taxon>Hypocreomycetidae</taxon>
        <taxon>Hypocreales</taxon>
        <taxon>Ophiocordycipitaceae</taxon>
        <taxon>Tolypocladium</taxon>
    </lineage>
</organism>
<dbReference type="EMBL" id="NRSZ01000806">
    <property type="protein sequence ID" value="PNY25100.1"/>
    <property type="molecule type" value="Genomic_DNA"/>
</dbReference>
<proteinExistence type="predicted"/>
<name>A0A2K3QC35_9HYPO</name>